<dbReference type="RefSeq" id="WP_134485113.1">
    <property type="nucleotide sequence ID" value="NZ_LR216287.1"/>
</dbReference>
<evidence type="ECO:0000256" key="5">
    <source>
        <dbReference type="ARBA" id="ARBA00022695"/>
    </source>
</evidence>
<dbReference type="AlphaFoldDB" id="A0A484ICM8"/>
<reference evidence="15 16" key="1">
    <citation type="submission" date="2019-02" db="EMBL/GenBank/DDBJ databases">
        <authorList>
            <person name="Lehtovirta-Morley E L."/>
        </authorList>
    </citation>
    <scope>NUCLEOTIDE SEQUENCE [LARGE SCALE GENOMIC DNA]</scope>
    <source>
        <strain evidence="15">NFRAN1</strain>
    </source>
</reference>
<dbReference type="InterPro" id="IPR023639">
    <property type="entry name" value="DNA_primase_ssu_PriS"/>
</dbReference>
<comment type="similarity">
    <text evidence="1 11 12">Belongs to the eukaryotic-type primase small subunit family.</text>
</comment>
<keyword evidence="9 11" id="KW-0804">Transcription</keyword>
<evidence type="ECO:0000256" key="9">
    <source>
        <dbReference type="ARBA" id="ARBA00023163"/>
    </source>
</evidence>
<dbReference type="HAMAP" id="MF_00700">
    <property type="entry name" value="DNA_primase_sml_arc"/>
    <property type="match status" value="1"/>
</dbReference>
<dbReference type="GO" id="GO:0006269">
    <property type="term" value="P:DNA replication, synthesis of primer"/>
    <property type="evidence" value="ECO:0007669"/>
    <property type="project" value="UniProtKB-UniRule"/>
</dbReference>
<dbReference type="GO" id="GO:0046872">
    <property type="term" value="F:metal ion binding"/>
    <property type="evidence" value="ECO:0007669"/>
    <property type="project" value="UniProtKB-KW"/>
</dbReference>
<dbReference type="GO" id="GO:0003899">
    <property type="term" value="F:DNA-directed RNA polymerase activity"/>
    <property type="evidence" value="ECO:0007669"/>
    <property type="project" value="UniProtKB-UniRule"/>
</dbReference>
<evidence type="ECO:0000256" key="14">
    <source>
        <dbReference type="SAM" id="MobiDB-lite"/>
    </source>
</evidence>
<dbReference type="OrthoDB" id="31125at2157"/>
<evidence type="ECO:0000256" key="1">
    <source>
        <dbReference type="ARBA" id="ARBA00009762"/>
    </source>
</evidence>
<evidence type="ECO:0000256" key="11">
    <source>
        <dbReference type="HAMAP-Rule" id="MF_00700"/>
    </source>
</evidence>
<evidence type="ECO:0000256" key="2">
    <source>
        <dbReference type="ARBA" id="ARBA00022478"/>
    </source>
</evidence>
<evidence type="ECO:0000313" key="16">
    <source>
        <dbReference type="Proteomes" id="UP000294299"/>
    </source>
</evidence>
<feature type="active site" evidence="11">
    <location>
        <position position="319"/>
    </location>
</feature>
<dbReference type="GeneID" id="39421906"/>
<dbReference type="SUPFAM" id="SSF56747">
    <property type="entry name" value="Prim-pol domain"/>
    <property type="match status" value="1"/>
</dbReference>
<evidence type="ECO:0000256" key="8">
    <source>
        <dbReference type="ARBA" id="ARBA00022842"/>
    </source>
</evidence>
<evidence type="ECO:0000256" key="10">
    <source>
        <dbReference type="ARBA" id="ARBA00023211"/>
    </source>
</evidence>
<gene>
    <name evidence="11 15" type="primary">priS</name>
    <name evidence="15" type="ORF">NFRAN_2763</name>
</gene>
<comment type="cofactor">
    <cofactor evidence="11">
        <name>Mg(2+)</name>
        <dbReference type="ChEBI" id="CHEBI:18420"/>
    </cofactor>
    <cofactor evidence="11">
        <name>Mn(2+)</name>
        <dbReference type="ChEBI" id="CHEBI:29035"/>
    </cofactor>
</comment>
<keyword evidence="2 11" id="KW-0240">DNA-directed RNA polymerase</keyword>
<feature type="active site" evidence="11">
    <location>
        <position position="125"/>
    </location>
</feature>
<accession>A0A484ICM8</accession>
<evidence type="ECO:0000256" key="6">
    <source>
        <dbReference type="ARBA" id="ARBA00022705"/>
    </source>
</evidence>
<feature type="active site" evidence="11">
    <location>
        <position position="123"/>
    </location>
</feature>
<protein>
    <recommendedName>
        <fullName evidence="11">DNA primase small subunit PriS</fullName>
        <ecNumber evidence="11">2.7.7.-</ecNumber>
    </recommendedName>
</protein>
<dbReference type="Pfam" id="PF01896">
    <property type="entry name" value="DNA_primase_S"/>
    <property type="match status" value="1"/>
</dbReference>
<proteinExistence type="inferred from homology"/>
<evidence type="ECO:0000313" key="15">
    <source>
        <dbReference type="EMBL" id="VFJ15086.1"/>
    </source>
</evidence>
<evidence type="ECO:0000256" key="12">
    <source>
        <dbReference type="RuleBase" id="RU003514"/>
    </source>
</evidence>
<keyword evidence="6 11" id="KW-0235">DNA replication</keyword>
<keyword evidence="7 11" id="KW-0479">Metal-binding</keyword>
<dbReference type="EC" id="2.7.7.-" evidence="11"/>
<dbReference type="InterPro" id="IPR002755">
    <property type="entry name" value="DNA_primase_S"/>
</dbReference>
<comment type="subunit">
    <text evidence="11">Heterodimer of a small subunit (PriS) and a large subunit (PriL).</text>
</comment>
<sequence length="413" mass="47506">MDSFTSKPVSDNSQKPTSNSFDYPRSAQDSPNKIWLEQTFRKHYFITSCANIELDDHISEREFGFRLFDGHVRRHLSFKNGRELFASIIKFSPSDIFCSSARYQFPSADMDQKSWIGSDLIFDIDGKDLHLECALDHNLTSCKNCKLIERGVYSNCKGCNSPLVQIVEIPCKNCIRNLKGEVNKLIEVLCDDFGIEQDHIHVFFSGNNGFHVHVISESFFKYDSMKRSALAQYFLMRGYSIENLGFRIDRTNNVTVLQNKILFNKGWRSRLLNQLKLQLKNHRIDTNFIRKINHLKETNNLDIQNMINNTFDRLSIKIDPNVTIDIHRIFRLAGTINSKSGLIKTRCKDLKSFDPLKDACMDEDSPVRINAFVDTKLVLKDTSYKIQTGVNNIPTFVAVYLISKGLGDICIEN</sequence>
<evidence type="ECO:0000256" key="7">
    <source>
        <dbReference type="ARBA" id="ARBA00022723"/>
    </source>
</evidence>
<evidence type="ECO:0000256" key="3">
    <source>
        <dbReference type="ARBA" id="ARBA00022515"/>
    </source>
</evidence>
<dbReference type="Proteomes" id="UP000294299">
    <property type="component" value="Chromosome NFRAN"/>
</dbReference>
<dbReference type="KEGG" id="nfn:NFRAN_2763"/>
<dbReference type="EMBL" id="LR216287">
    <property type="protein sequence ID" value="VFJ15086.1"/>
    <property type="molecule type" value="Genomic_DNA"/>
</dbReference>
<keyword evidence="8 11" id="KW-0460">Magnesium</keyword>
<evidence type="ECO:0000256" key="4">
    <source>
        <dbReference type="ARBA" id="ARBA00022679"/>
    </source>
</evidence>
<keyword evidence="16" id="KW-1185">Reference proteome</keyword>
<comment type="function">
    <text evidence="11">Catalytic subunit of DNA primase, an RNA polymerase that catalyzes the synthesis of short RNA molecules used as primers for DNA polymerase during DNA replication. The small subunit contains the primase catalytic core and has DNA synthesis activity on its own. Binding to the large subunit stabilizes and modulates the activity, increasing the rate of DNA synthesis while decreasing the length of the DNA fragments, and conferring RNA synthesis capability. The DNA polymerase activity may enable DNA primase to also catalyze primer extension after primer synthesis. May also play a role in DNA repair.</text>
</comment>
<comment type="function">
    <text evidence="13">RNA polymerase that catalyzes the synthesis of short RNA molecules used as primers for DNA polymerase during DNA replication.</text>
</comment>
<keyword evidence="3 11" id="KW-0639">Primosome</keyword>
<keyword evidence="5 11" id="KW-0548">Nucleotidyltransferase</keyword>
<name>A0A484ICM8_9ARCH</name>
<dbReference type="GO" id="GO:1990077">
    <property type="term" value="C:primosome complex"/>
    <property type="evidence" value="ECO:0007669"/>
    <property type="project" value="UniProtKB-KW"/>
</dbReference>
<feature type="region of interest" description="Disordered" evidence="14">
    <location>
        <begin position="1"/>
        <end position="28"/>
    </location>
</feature>
<dbReference type="PANTHER" id="PTHR10536">
    <property type="entry name" value="DNA PRIMASE SMALL SUBUNIT"/>
    <property type="match status" value="1"/>
</dbReference>
<keyword evidence="4 11" id="KW-0808">Transferase</keyword>
<keyword evidence="10 11" id="KW-0464">Manganese</keyword>
<dbReference type="GO" id="GO:0000428">
    <property type="term" value="C:DNA-directed RNA polymerase complex"/>
    <property type="evidence" value="ECO:0007669"/>
    <property type="project" value="UniProtKB-KW"/>
</dbReference>
<evidence type="ECO:0000256" key="13">
    <source>
        <dbReference type="RuleBase" id="RU004224"/>
    </source>
</evidence>
<organism evidence="15 16">
    <name type="scientific">Candidatus Nitrosocosmicus franklandianus</name>
    <dbReference type="NCBI Taxonomy" id="1798806"/>
    <lineage>
        <taxon>Archaea</taxon>
        <taxon>Nitrososphaerota</taxon>
        <taxon>Nitrososphaeria</taxon>
        <taxon>Nitrososphaerales</taxon>
        <taxon>Nitrososphaeraceae</taxon>
        <taxon>Candidatus Nitrosocosmicus</taxon>
    </lineage>
</organism>
<dbReference type="Gene3D" id="3.90.920.10">
    <property type="entry name" value="DNA primase, PRIM domain"/>
    <property type="match status" value="1"/>
</dbReference>